<evidence type="ECO:0000313" key="1">
    <source>
        <dbReference type="EMBL" id="KGH29737.1"/>
    </source>
</evidence>
<proteinExistence type="predicted"/>
<dbReference type="EMBL" id="AWOR01000046">
    <property type="protein sequence ID" value="KGH29737.1"/>
    <property type="molecule type" value="Genomic_DNA"/>
</dbReference>
<accession>A0A096HLF4</accession>
<dbReference type="Proteomes" id="UP000029553">
    <property type="component" value="Unassembled WGS sequence"/>
</dbReference>
<evidence type="ECO:0000313" key="2">
    <source>
        <dbReference type="Proteomes" id="UP000029553"/>
    </source>
</evidence>
<name>A0A096HLF4_COMTE</name>
<reference evidence="1 2" key="1">
    <citation type="submission" date="2013-09" db="EMBL/GenBank/DDBJ databases">
        <title>High correlation between genotypes and phenotypes of environmental bacteria Comamonas testosteroni strains.</title>
        <authorList>
            <person name="Liu L."/>
            <person name="Zhu W."/>
            <person name="Xia X."/>
            <person name="Xu B."/>
            <person name="Luo M."/>
            <person name="Wang G."/>
        </authorList>
    </citation>
    <scope>NUCLEOTIDE SEQUENCE [LARGE SCALE GENOMIC DNA]</scope>
    <source>
        <strain evidence="1 2">JL40</strain>
    </source>
</reference>
<comment type="caution">
    <text evidence="1">The sequence shown here is derived from an EMBL/GenBank/DDBJ whole genome shotgun (WGS) entry which is preliminary data.</text>
</comment>
<organism evidence="1 2">
    <name type="scientific">Comamonas testosteroni</name>
    <name type="common">Pseudomonas testosteroni</name>
    <dbReference type="NCBI Taxonomy" id="285"/>
    <lineage>
        <taxon>Bacteria</taxon>
        <taxon>Pseudomonadati</taxon>
        <taxon>Pseudomonadota</taxon>
        <taxon>Betaproteobacteria</taxon>
        <taxon>Burkholderiales</taxon>
        <taxon>Comamonadaceae</taxon>
        <taxon>Comamonas</taxon>
    </lineage>
</organism>
<gene>
    <name evidence="1" type="ORF">P353_12945</name>
</gene>
<sequence>MAAAAEIASLKRRCTQADGTGGLQGRSAACTQKS</sequence>
<dbReference type="AlphaFoldDB" id="A0A096HLF4"/>
<protein>
    <submittedName>
        <fullName evidence="1">Uncharacterized protein</fullName>
    </submittedName>
</protein>